<dbReference type="PANTHER" id="PTHR43124:SF3">
    <property type="entry name" value="CHLORAMPHENICOL EFFLUX PUMP RV0191"/>
    <property type="match status" value="1"/>
</dbReference>
<feature type="transmembrane region" description="Helical" evidence="8">
    <location>
        <begin position="227"/>
        <end position="251"/>
    </location>
</feature>
<keyword evidence="4" id="KW-1003">Cell membrane</keyword>
<evidence type="ECO:0000313" key="10">
    <source>
        <dbReference type="EMBL" id="NYD70594.1"/>
    </source>
</evidence>
<keyword evidence="6 8" id="KW-1133">Transmembrane helix</keyword>
<name>A0A852SP70_9MICO</name>
<dbReference type="InterPro" id="IPR011701">
    <property type="entry name" value="MFS"/>
</dbReference>
<dbReference type="InterPro" id="IPR005829">
    <property type="entry name" value="Sugar_transporter_CS"/>
</dbReference>
<feature type="transmembrane region" description="Helical" evidence="8">
    <location>
        <begin position="320"/>
        <end position="344"/>
    </location>
</feature>
<dbReference type="PROSITE" id="PS50850">
    <property type="entry name" value="MFS"/>
    <property type="match status" value="1"/>
</dbReference>
<comment type="caution">
    <text evidence="10">The sequence shown here is derived from an EMBL/GenBank/DDBJ whole genome shotgun (WGS) entry which is preliminary data.</text>
</comment>
<dbReference type="SUPFAM" id="SSF103473">
    <property type="entry name" value="MFS general substrate transporter"/>
    <property type="match status" value="1"/>
</dbReference>
<keyword evidence="11" id="KW-1185">Reference proteome</keyword>
<keyword evidence="3" id="KW-0813">Transport</keyword>
<feature type="transmembrane region" description="Helical" evidence="8">
    <location>
        <begin position="20"/>
        <end position="37"/>
    </location>
</feature>
<evidence type="ECO:0000259" key="9">
    <source>
        <dbReference type="PROSITE" id="PS50850"/>
    </source>
</evidence>
<dbReference type="RefSeq" id="WP_179547698.1">
    <property type="nucleotide sequence ID" value="NZ_BSEW01000001.1"/>
</dbReference>
<evidence type="ECO:0000256" key="7">
    <source>
        <dbReference type="ARBA" id="ARBA00023136"/>
    </source>
</evidence>
<dbReference type="InterPro" id="IPR050189">
    <property type="entry name" value="MFS_Efflux_Transporters"/>
</dbReference>
<dbReference type="NCBIfam" id="TIGR00710">
    <property type="entry name" value="efflux_Bcr_CflA"/>
    <property type="match status" value="1"/>
</dbReference>
<accession>A0A852SP70</accession>
<feature type="transmembrane region" description="Helical" evidence="8">
    <location>
        <begin position="113"/>
        <end position="134"/>
    </location>
</feature>
<dbReference type="CDD" id="cd17320">
    <property type="entry name" value="MFS_MdfA_MDR_like"/>
    <property type="match status" value="1"/>
</dbReference>
<keyword evidence="7 8" id="KW-0472">Membrane</keyword>
<dbReference type="Gene3D" id="1.20.1720.10">
    <property type="entry name" value="Multidrug resistance protein D"/>
    <property type="match status" value="1"/>
</dbReference>
<feature type="transmembrane region" description="Helical" evidence="8">
    <location>
        <begin position="356"/>
        <end position="376"/>
    </location>
</feature>
<feature type="transmembrane region" description="Helical" evidence="8">
    <location>
        <begin position="57"/>
        <end position="76"/>
    </location>
</feature>
<feature type="transmembrane region" description="Helical" evidence="8">
    <location>
        <begin position="263"/>
        <end position="281"/>
    </location>
</feature>
<comment type="similarity">
    <text evidence="2">Belongs to the major facilitator superfamily. Bcr/CmlA family.</text>
</comment>
<protein>
    <submittedName>
        <fullName evidence="10">DHA1 family bicyclomycin/chloramphenicol resistance-like MFS transporter</fullName>
    </submittedName>
</protein>
<sequence length="415" mass="41582">MSRAARPGPPGGATPGRIPLPVFLAIAFLSTVAPITTDLYLPSFPQLAADFGVDETGAQLTLTASLVGIGVGQLILGPASDRFGRRRPLIVGAIICCIAGAVAVFSPTLPVLIAARFVQGATGAAGMVIGRAVIADISTGATAARAFSLVMTIGGIAPIAGPVLGGFIAGPLGWRGALVIVFALTVGMLVVALVAIPETHPASRREHFRKRAAEDGSALRDLRSRLFIGNALICAFAFAALMAYVSAAPFLYQDVIGLDPAQFGLAFGANAVALVAATFISSRLAVRWAPRRILTLGLVIMAAAAASFALVALTGMPAGLMALCLPLFLGGFGLVQGNAVAAAITAVPRAAGTASALIGFTQFALAGISTATVGAGSVSLPVSLSIAFGICLAVLLAGFAVSHQAEHGSHAGSVG</sequence>
<dbReference type="Pfam" id="PF07690">
    <property type="entry name" value="MFS_1"/>
    <property type="match status" value="1"/>
</dbReference>
<evidence type="ECO:0000256" key="6">
    <source>
        <dbReference type="ARBA" id="ARBA00022989"/>
    </source>
</evidence>
<organism evidence="10 11">
    <name type="scientific">Herbiconiux flava</name>
    <dbReference type="NCBI Taxonomy" id="881268"/>
    <lineage>
        <taxon>Bacteria</taxon>
        <taxon>Bacillati</taxon>
        <taxon>Actinomycetota</taxon>
        <taxon>Actinomycetes</taxon>
        <taxon>Micrococcales</taxon>
        <taxon>Microbacteriaceae</taxon>
        <taxon>Herbiconiux</taxon>
    </lineage>
</organism>
<evidence type="ECO:0000256" key="3">
    <source>
        <dbReference type="ARBA" id="ARBA00022448"/>
    </source>
</evidence>
<dbReference type="PROSITE" id="PS00216">
    <property type="entry name" value="SUGAR_TRANSPORT_1"/>
    <property type="match status" value="1"/>
</dbReference>
<gene>
    <name evidence="10" type="ORF">BJ984_001752</name>
</gene>
<evidence type="ECO:0000313" key="11">
    <source>
        <dbReference type="Proteomes" id="UP000549913"/>
    </source>
</evidence>
<feature type="transmembrane region" description="Helical" evidence="8">
    <location>
        <begin position="88"/>
        <end position="107"/>
    </location>
</feature>
<dbReference type="GO" id="GO:0005886">
    <property type="term" value="C:plasma membrane"/>
    <property type="evidence" value="ECO:0007669"/>
    <property type="project" value="UniProtKB-SubCell"/>
</dbReference>
<dbReference type="InterPro" id="IPR004812">
    <property type="entry name" value="Efflux_drug-R_Bcr/CmlA"/>
</dbReference>
<dbReference type="InterPro" id="IPR020846">
    <property type="entry name" value="MFS_dom"/>
</dbReference>
<dbReference type="AlphaFoldDB" id="A0A852SP70"/>
<evidence type="ECO:0000256" key="4">
    <source>
        <dbReference type="ARBA" id="ARBA00022475"/>
    </source>
</evidence>
<dbReference type="GO" id="GO:1990961">
    <property type="term" value="P:xenobiotic detoxification by transmembrane export across the plasma membrane"/>
    <property type="evidence" value="ECO:0007669"/>
    <property type="project" value="InterPro"/>
</dbReference>
<dbReference type="GO" id="GO:0042910">
    <property type="term" value="F:xenobiotic transmembrane transporter activity"/>
    <property type="evidence" value="ECO:0007669"/>
    <property type="project" value="InterPro"/>
</dbReference>
<feature type="transmembrane region" description="Helical" evidence="8">
    <location>
        <begin position="382"/>
        <end position="401"/>
    </location>
</feature>
<dbReference type="Proteomes" id="UP000549913">
    <property type="component" value="Unassembled WGS sequence"/>
</dbReference>
<evidence type="ECO:0000256" key="2">
    <source>
        <dbReference type="ARBA" id="ARBA00006236"/>
    </source>
</evidence>
<dbReference type="EMBL" id="JACCBM010000001">
    <property type="protein sequence ID" value="NYD70594.1"/>
    <property type="molecule type" value="Genomic_DNA"/>
</dbReference>
<keyword evidence="5 8" id="KW-0812">Transmembrane</keyword>
<proteinExistence type="inferred from homology"/>
<dbReference type="InterPro" id="IPR036259">
    <property type="entry name" value="MFS_trans_sf"/>
</dbReference>
<feature type="transmembrane region" description="Helical" evidence="8">
    <location>
        <begin position="293"/>
        <end position="314"/>
    </location>
</feature>
<reference evidence="10 11" key="1">
    <citation type="submission" date="2020-07" db="EMBL/GenBank/DDBJ databases">
        <title>Sequencing the genomes of 1000 actinobacteria strains.</title>
        <authorList>
            <person name="Klenk H.-P."/>
        </authorList>
    </citation>
    <scope>NUCLEOTIDE SEQUENCE [LARGE SCALE GENOMIC DNA]</scope>
    <source>
        <strain evidence="10 11">DSM 26474</strain>
    </source>
</reference>
<evidence type="ECO:0000256" key="1">
    <source>
        <dbReference type="ARBA" id="ARBA00004651"/>
    </source>
</evidence>
<dbReference type="PANTHER" id="PTHR43124">
    <property type="entry name" value="PURINE EFFLUX PUMP PBUE"/>
    <property type="match status" value="1"/>
</dbReference>
<feature type="transmembrane region" description="Helical" evidence="8">
    <location>
        <begin position="146"/>
        <end position="168"/>
    </location>
</feature>
<feature type="domain" description="Major facilitator superfamily (MFS) profile" evidence="9">
    <location>
        <begin position="22"/>
        <end position="406"/>
    </location>
</feature>
<feature type="transmembrane region" description="Helical" evidence="8">
    <location>
        <begin position="174"/>
        <end position="196"/>
    </location>
</feature>
<evidence type="ECO:0000256" key="8">
    <source>
        <dbReference type="SAM" id="Phobius"/>
    </source>
</evidence>
<evidence type="ECO:0000256" key="5">
    <source>
        <dbReference type="ARBA" id="ARBA00022692"/>
    </source>
</evidence>
<comment type="subcellular location">
    <subcellularLocation>
        <location evidence="1">Cell membrane</location>
        <topology evidence="1">Multi-pass membrane protein</topology>
    </subcellularLocation>
</comment>